<keyword evidence="10" id="KW-1185">Reference proteome</keyword>
<dbReference type="PANTHER" id="PTHR30353">
    <property type="entry name" value="INNER MEMBRANE PROTEIN DEDA-RELATED"/>
    <property type="match status" value="1"/>
</dbReference>
<accession>A0A842HRE7</accession>
<protein>
    <submittedName>
        <fullName evidence="9">DedA family protein</fullName>
    </submittedName>
</protein>
<evidence type="ECO:0000256" key="3">
    <source>
        <dbReference type="ARBA" id="ARBA00022475"/>
    </source>
</evidence>
<dbReference type="AlphaFoldDB" id="A0A842HRE7"/>
<feature type="transmembrane region" description="Helical" evidence="7">
    <location>
        <begin position="21"/>
        <end position="50"/>
    </location>
</feature>
<dbReference type="EMBL" id="JACJUU010000007">
    <property type="protein sequence ID" value="MBC2770232.1"/>
    <property type="molecule type" value="Genomic_DNA"/>
</dbReference>
<evidence type="ECO:0000256" key="7">
    <source>
        <dbReference type="RuleBase" id="RU367016"/>
    </source>
</evidence>
<evidence type="ECO:0000313" key="10">
    <source>
        <dbReference type="Proteomes" id="UP000545386"/>
    </source>
</evidence>
<feature type="transmembrane region" description="Helical" evidence="7">
    <location>
        <begin position="179"/>
        <end position="199"/>
    </location>
</feature>
<dbReference type="RefSeq" id="WP_185779924.1">
    <property type="nucleotide sequence ID" value="NZ_JACJUU010000007.1"/>
</dbReference>
<dbReference type="InterPro" id="IPR032818">
    <property type="entry name" value="DedA-like"/>
</dbReference>
<organism evidence="9 10">
    <name type="scientific">Pusillimonas minor</name>
    <dbReference type="NCBI Taxonomy" id="2697024"/>
    <lineage>
        <taxon>Bacteria</taxon>
        <taxon>Pseudomonadati</taxon>
        <taxon>Pseudomonadota</taxon>
        <taxon>Betaproteobacteria</taxon>
        <taxon>Burkholderiales</taxon>
        <taxon>Alcaligenaceae</taxon>
        <taxon>Pusillimonas</taxon>
    </lineage>
</organism>
<comment type="subcellular location">
    <subcellularLocation>
        <location evidence="1 7">Cell membrane</location>
        <topology evidence="1 7">Multi-pass membrane protein</topology>
    </subcellularLocation>
</comment>
<keyword evidence="4 7" id="KW-0812">Transmembrane</keyword>
<evidence type="ECO:0000256" key="5">
    <source>
        <dbReference type="ARBA" id="ARBA00022989"/>
    </source>
</evidence>
<keyword evidence="6 7" id="KW-0472">Membrane</keyword>
<dbReference type="PANTHER" id="PTHR30353:SF15">
    <property type="entry name" value="INNER MEMBRANE PROTEIN YABI"/>
    <property type="match status" value="1"/>
</dbReference>
<evidence type="ECO:0000256" key="6">
    <source>
        <dbReference type="ARBA" id="ARBA00023136"/>
    </source>
</evidence>
<comment type="similarity">
    <text evidence="2 7">Belongs to the DedA family.</text>
</comment>
<evidence type="ECO:0000313" key="9">
    <source>
        <dbReference type="EMBL" id="MBC2770232.1"/>
    </source>
</evidence>
<reference evidence="9 10" key="1">
    <citation type="submission" date="2020-08" db="EMBL/GenBank/DDBJ databases">
        <title>Paraeoetvoesia sp. YC-7-48 draft genome sequence.</title>
        <authorList>
            <person name="Yao L."/>
        </authorList>
    </citation>
    <scope>NUCLEOTIDE SEQUENCE [LARGE SCALE GENOMIC DNA]</scope>
    <source>
        <strain evidence="10">YC-7-48</strain>
    </source>
</reference>
<sequence>MEQLVQEITQFINANQEWAAVILGLLAMGESLLIVGIAIPATAVMLVVGGLVGNGTLDAGPVIFWGVLGAIIGDAISYYIGRLLGPRIIHRWPLNQQKRAVARARYFFYRYGMLSIFAGRFLGPLRAILPTVAGVMKMRHWRFQVANVLSAMIWIPVMLVPGYLTGRSIGALGSNGTNAGLIISFVLSVVIAVWIALALMRKRKSRQISEDV</sequence>
<keyword evidence="3 7" id="KW-1003">Cell membrane</keyword>
<evidence type="ECO:0000256" key="2">
    <source>
        <dbReference type="ARBA" id="ARBA00010792"/>
    </source>
</evidence>
<evidence type="ECO:0000259" key="8">
    <source>
        <dbReference type="Pfam" id="PF09335"/>
    </source>
</evidence>
<feature type="domain" description="VTT" evidence="8">
    <location>
        <begin position="39"/>
        <end position="163"/>
    </location>
</feature>
<evidence type="ECO:0000256" key="4">
    <source>
        <dbReference type="ARBA" id="ARBA00022692"/>
    </source>
</evidence>
<dbReference type="InterPro" id="IPR032816">
    <property type="entry name" value="VTT_dom"/>
</dbReference>
<dbReference type="Proteomes" id="UP000545386">
    <property type="component" value="Unassembled WGS sequence"/>
</dbReference>
<name>A0A842HRE7_9BURK</name>
<keyword evidence="5 7" id="KW-1133">Transmembrane helix</keyword>
<dbReference type="GO" id="GO:0005886">
    <property type="term" value="C:plasma membrane"/>
    <property type="evidence" value="ECO:0007669"/>
    <property type="project" value="UniProtKB-SubCell"/>
</dbReference>
<gene>
    <name evidence="9" type="ORF">GTU67_09955</name>
</gene>
<comment type="caution">
    <text evidence="9">The sequence shown here is derived from an EMBL/GenBank/DDBJ whole genome shotgun (WGS) entry which is preliminary data.</text>
</comment>
<dbReference type="Pfam" id="PF09335">
    <property type="entry name" value="VTT_dom"/>
    <property type="match status" value="1"/>
</dbReference>
<proteinExistence type="inferred from homology"/>
<feature type="transmembrane region" description="Helical" evidence="7">
    <location>
        <begin position="145"/>
        <end position="164"/>
    </location>
</feature>
<feature type="transmembrane region" description="Helical" evidence="7">
    <location>
        <begin position="62"/>
        <end position="81"/>
    </location>
</feature>
<evidence type="ECO:0000256" key="1">
    <source>
        <dbReference type="ARBA" id="ARBA00004651"/>
    </source>
</evidence>